<organism evidence="2 3">
    <name type="scientific">Devosia rhizoryzae</name>
    <dbReference type="NCBI Taxonomy" id="2774137"/>
    <lineage>
        <taxon>Bacteria</taxon>
        <taxon>Pseudomonadati</taxon>
        <taxon>Pseudomonadota</taxon>
        <taxon>Alphaproteobacteria</taxon>
        <taxon>Hyphomicrobiales</taxon>
        <taxon>Devosiaceae</taxon>
        <taxon>Devosia</taxon>
    </lineage>
</organism>
<name>A0ABX7C7I7_9HYPH</name>
<reference evidence="2 3" key="1">
    <citation type="submission" date="2021-01" db="EMBL/GenBank/DDBJ databases">
        <title>Genome seq and assembly of Devosia sp. LEGU1.</title>
        <authorList>
            <person name="Chhetri G."/>
        </authorList>
    </citation>
    <scope>NUCLEOTIDE SEQUENCE [LARGE SCALE GENOMIC DNA]</scope>
    <source>
        <strain evidence="2 3">LEGU1</strain>
    </source>
</reference>
<protein>
    <submittedName>
        <fullName evidence="2">Type II toxin-antitoxin system RelE/ParE family toxin</fullName>
    </submittedName>
</protein>
<accession>A0ABX7C7I7</accession>
<dbReference type="InterPro" id="IPR007712">
    <property type="entry name" value="RelE/ParE_toxin"/>
</dbReference>
<keyword evidence="3" id="KW-1185">Reference proteome</keyword>
<gene>
    <name evidence="2" type="ORF">JI748_01415</name>
</gene>
<sequence>MWKLSAATISDLEVMAKWGGAAFGLRVAEDYQLHVLDLFDDLAAHPEMGVERFVAGQMIRLMPCRSHHVIYRIDNGDVIIVRVLHHLQSLPDKLLF</sequence>
<proteinExistence type="predicted"/>
<dbReference type="RefSeq" id="WP_201634247.1">
    <property type="nucleotide sequence ID" value="NZ_CP068046.1"/>
</dbReference>
<dbReference type="Pfam" id="PF05016">
    <property type="entry name" value="ParE_toxin"/>
    <property type="match status" value="1"/>
</dbReference>
<evidence type="ECO:0000313" key="3">
    <source>
        <dbReference type="Proteomes" id="UP000595857"/>
    </source>
</evidence>
<evidence type="ECO:0000256" key="1">
    <source>
        <dbReference type="ARBA" id="ARBA00022649"/>
    </source>
</evidence>
<dbReference type="Proteomes" id="UP000595857">
    <property type="component" value="Chromosome"/>
</dbReference>
<dbReference type="EMBL" id="CP068046">
    <property type="protein sequence ID" value="QQR39707.1"/>
    <property type="molecule type" value="Genomic_DNA"/>
</dbReference>
<dbReference type="Gene3D" id="3.30.2310.20">
    <property type="entry name" value="RelE-like"/>
    <property type="match status" value="1"/>
</dbReference>
<keyword evidence="1" id="KW-1277">Toxin-antitoxin system</keyword>
<evidence type="ECO:0000313" key="2">
    <source>
        <dbReference type="EMBL" id="QQR39707.1"/>
    </source>
</evidence>
<dbReference type="InterPro" id="IPR035093">
    <property type="entry name" value="RelE/ParE_toxin_dom_sf"/>
</dbReference>